<keyword evidence="5 6" id="KW-0472">Membrane</keyword>
<evidence type="ECO:0000256" key="5">
    <source>
        <dbReference type="ARBA" id="ARBA00023136"/>
    </source>
</evidence>
<protein>
    <submittedName>
        <fullName evidence="8">MFS transporter</fullName>
    </submittedName>
</protein>
<evidence type="ECO:0000313" key="9">
    <source>
        <dbReference type="Proteomes" id="UP000523447"/>
    </source>
</evidence>
<dbReference type="Gene3D" id="1.20.1250.20">
    <property type="entry name" value="MFS general substrate transporter like domains"/>
    <property type="match status" value="2"/>
</dbReference>
<feature type="transmembrane region" description="Helical" evidence="6">
    <location>
        <begin position="159"/>
        <end position="178"/>
    </location>
</feature>
<dbReference type="InterPro" id="IPR036259">
    <property type="entry name" value="MFS_trans_sf"/>
</dbReference>
<gene>
    <name evidence="8" type="ORF">HGA07_12045</name>
</gene>
<evidence type="ECO:0000256" key="6">
    <source>
        <dbReference type="SAM" id="Phobius"/>
    </source>
</evidence>
<sequence length="397" mass="40176">MPIVVFVLAVAVFAQGTSEFMVSGLLERIATDTGVSLGTAGLLTSLFAAGMVVGAPVLAITAGRLPIRWAVTAFSSLFCLAHVVGALATDFTLLLVTRVVAAVADAGFLAVALAALPRVVGSGAVGRATSVVVSGVTVACIVGVPAGTALGQIWGWRSAFWAVAALTAATLLPVWRMLGRAADGGEPSASRAGSIRREWSVLRQRPTLIAAVRGILVNAATFAGFTYLGAVTAGATGHRGWIPLVLAVFGLGSFAGVTVAGRFADRYQRRIVVVATVSLVAVWLLAAVSAQSLLGVLLMSAVAGAIAFGVGSTLIASIVQTATAAAPRIAGALATTAFNVGAVLGPATAGPVVDHTDRPATALWCSAAFSAIAVGVVLTDRRRRVPHPVDRVRAATR</sequence>
<dbReference type="GO" id="GO:0022857">
    <property type="term" value="F:transmembrane transporter activity"/>
    <property type="evidence" value="ECO:0007669"/>
    <property type="project" value="InterPro"/>
</dbReference>
<dbReference type="EMBL" id="JAAXPE010000009">
    <property type="protein sequence ID" value="NKY86355.1"/>
    <property type="molecule type" value="Genomic_DNA"/>
</dbReference>
<feature type="domain" description="Major facilitator superfamily (MFS) profile" evidence="7">
    <location>
        <begin position="4"/>
        <end position="385"/>
    </location>
</feature>
<evidence type="ECO:0000256" key="1">
    <source>
        <dbReference type="ARBA" id="ARBA00004651"/>
    </source>
</evidence>
<dbReference type="Pfam" id="PF07690">
    <property type="entry name" value="MFS_1"/>
    <property type="match status" value="1"/>
</dbReference>
<dbReference type="Proteomes" id="UP000523447">
    <property type="component" value="Unassembled WGS sequence"/>
</dbReference>
<feature type="transmembrane region" description="Helical" evidence="6">
    <location>
        <begin position="271"/>
        <end position="290"/>
    </location>
</feature>
<dbReference type="CDD" id="cd17324">
    <property type="entry name" value="MFS_NepI_like"/>
    <property type="match status" value="1"/>
</dbReference>
<keyword evidence="4 6" id="KW-1133">Transmembrane helix</keyword>
<dbReference type="GO" id="GO:0005886">
    <property type="term" value="C:plasma membrane"/>
    <property type="evidence" value="ECO:0007669"/>
    <property type="project" value="UniProtKB-SubCell"/>
</dbReference>
<dbReference type="InterPro" id="IPR011701">
    <property type="entry name" value="MFS"/>
</dbReference>
<feature type="transmembrane region" description="Helical" evidence="6">
    <location>
        <begin position="95"/>
        <end position="116"/>
    </location>
</feature>
<organism evidence="8 9">
    <name type="scientific">Nocardia veterana</name>
    <dbReference type="NCBI Taxonomy" id="132249"/>
    <lineage>
        <taxon>Bacteria</taxon>
        <taxon>Bacillati</taxon>
        <taxon>Actinomycetota</taxon>
        <taxon>Actinomycetes</taxon>
        <taxon>Mycobacteriales</taxon>
        <taxon>Nocardiaceae</taxon>
        <taxon>Nocardia</taxon>
    </lineage>
</organism>
<dbReference type="RefSeq" id="WP_040718291.1">
    <property type="nucleotide sequence ID" value="NZ_CAWPHS010000089.1"/>
</dbReference>
<dbReference type="PROSITE" id="PS50850">
    <property type="entry name" value="MFS"/>
    <property type="match status" value="1"/>
</dbReference>
<feature type="transmembrane region" description="Helical" evidence="6">
    <location>
        <begin position="69"/>
        <end position="89"/>
    </location>
</feature>
<feature type="transmembrane region" description="Helical" evidence="6">
    <location>
        <begin position="296"/>
        <end position="317"/>
    </location>
</feature>
<comment type="subcellular location">
    <subcellularLocation>
        <location evidence="1">Cell membrane</location>
        <topology evidence="1">Multi-pass membrane protein</topology>
    </subcellularLocation>
</comment>
<reference evidence="8 9" key="1">
    <citation type="submission" date="2020-04" db="EMBL/GenBank/DDBJ databases">
        <title>MicrobeNet Type strains.</title>
        <authorList>
            <person name="Nicholson A.C."/>
        </authorList>
    </citation>
    <scope>NUCLEOTIDE SEQUENCE [LARGE SCALE GENOMIC DNA]</scope>
    <source>
        <strain evidence="8 9">DSM 44445</strain>
    </source>
</reference>
<evidence type="ECO:0000313" key="8">
    <source>
        <dbReference type="EMBL" id="NKY86355.1"/>
    </source>
</evidence>
<name>A0A7X6LXA3_9NOCA</name>
<feature type="transmembrane region" description="Helical" evidence="6">
    <location>
        <begin position="361"/>
        <end position="378"/>
    </location>
</feature>
<dbReference type="AlphaFoldDB" id="A0A7X6LXA3"/>
<keyword evidence="3 6" id="KW-0812">Transmembrane</keyword>
<dbReference type="NCBIfam" id="NF033135">
    <property type="entry name" value="cmx_cmrA"/>
    <property type="match status" value="1"/>
</dbReference>
<evidence type="ECO:0000256" key="4">
    <source>
        <dbReference type="ARBA" id="ARBA00022989"/>
    </source>
</evidence>
<feature type="transmembrane region" description="Helical" evidence="6">
    <location>
        <begin position="240"/>
        <end position="259"/>
    </location>
</feature>
<comment type="caution">
    <text evidence="8">The sequence shown here is derived from an EMBL/GenBank/DDBJ whole genome shotgun (WGS) entry which is preliminary data.</text>
</comment>
<feature type="transmembrane region" description="Helical" evidence="6">
    <location>
        <begin position="329"/>
        <end position="349"/>
    </location>
</feature>
<feature type="transmembrane region" description="Helical" evidence="6">
    <location>
        <begin position="38"/>
        <end position="62"/>
    </location>
</feature>
<dbReference type="PANTHER" id="PTHR43124:SF3">
    <property type="entry name" value="CHLORAMPHENICOL EFFLUX PUMP RV0191"/>
    <property type="match status" value="1"/>
</dbReference>
<keyword evidence="2" id="KW-1003">Cell membrane</keyword>
<accession>A0A7X6LXA3</accession>
<feature type="transmembrane region" description="Helical" evidence="6">
    <location>
        <begin position="207"/>
        <end position="228"/>
    </location>
</feature>
<dbReference type="PANTHER" id="PTHR43124">
    <property type="entry name" value="PURINE EFFLUX PUMP PBUE"/>
    <property type="match status" value="1"/>
</dbReference>
<evidence type="ECO:0000256" key="2">
    <source>
        <dbReference type="ARBA" id="ARBA00022475"/>
    </source>
</evidence>
<dbReference type="InterPro" id="IPR020846">
    <property type="entry name" value="MFS_dom"/>
</dbReference>
<evidence type="ECO:0000259" key="7">
    <source>
        <dbReference type="PROSITE" id="PS50850"/>
    </source>
</evidence>
<keyword evidence="9" id="KW-1185">Reference proteome</keyword>
<dbReference type="SUPFAM" id="SSF103473">
    <property type="entry name" value="MFS general substrate transporter"/>
    <property type="match status" value="1"/>
</dbReference>
<dbReference type="InterPro" id="IPR050189">
    <property type="entry name" value="MFS_Efflux_Transporters"/>
</dbReference>
<evidence type="ECO:0000256" key="3">
    <source>
        <dbReference type="ARBA" id="ARBA00022692"/>
    </source>
</evidence>
<proteinExistence type="predicted"/>